<keyword evidence="2 4" id="KW-0547">Nucleotide-binding</keyword>
<sequence>MKKIIFIGYKSEAIEYCINNNIQPIVLVDPWDDPEYIPSIKGNELRIFVNDSSNDFFNLTALIYEGIEKVDAVISLYEYTQFNAAFLSEYYHCPSVKIKTAINFRDKRIQKKLASEVYRTAKTYSLYDVFQNSSITYPLVIKPSSGTGSQLTKVVQDEESLIKEYYCIKEKSERYNDVMIEEFISGEEYYVDGWISKGEVRQFTVSKYANPLRYIYNGKITQGITLPILSYQSIYSKVKDMLIKILPKLGLTDGVFHLEFFKEDESDDLVFSECACRLGGVSPEVCFRENFNLNLYEVLIRIAMGETVISNLPIGAIKYTGMTYLPIPSNKITFLPTINDFHNICGEFVIDVKYDWQIGQPIPNLERSTAEKLGIVTVSGNNIEDVMRKLSFARKKFLQIF</sequence>
<feature type="domain" description="ATP-grasp" evidence="5">
    <location>
        <begin position="107"/>
        <end position="304"/>
    </location>
</feature>
<comment type="caution">
    <text evidence="6">The sequence shown here is derived from an EMBL/GenBank/DDBJ whole genome shotgun (WGS) entry which is preliminary data.</text>
</comment>
<keyword evidence="1" id="KW-0436">Ligase</keyword>
<evidence type="ECO:0000313" key="7">
    <source>
        <dbReference type="Proteomes" id="UP000196074"/>
    </source>
</evidence>
<dbReference type="InterPro" id="IPR052032">
    <property type="entry name" value="ATP-dep_AA_Ligase"/>
</dbReference>
<evidence type="ECO:0000313" key="6">
    <source>
        <dbReference type="EMBL" id="OUQ09758.1"/>
    </source>
</evidence>
<proteinExistence type="predicted"/>
<evidence type="ECO:0000256" key="2">
    <source>
        <dbReference type="ARBA" id="ARBA00022741"/>
    </source>
</evidence>
<keyword evidence="3 4" id="KW-0067">ATP-binding</keyword>
<gene>
    <name evidence="6" type="ORF">B5E88_08915</name>
</gene>
<dbReference type="AlphaFoldDB" id="A0A1Y4QWP9"/>
<dbReference type="PANTHER" id="PTHR43585">
    <property type="entry name" value="FUMIPYRROLE BIOSYNTHESIS PROTEIN C"/>
    <property type="match status" value="1"/>
</dbReference>
<evidence type="ECO:0000256" key="1">
    <source>
        <dbReference type="ARBA" id="ARBA00022598"/>
    </source>
</evidence>
<evidence type="ECO:0000256" key="4">
    <source>
        <dbReference type="PROSITE-ProRule" id="PRU00409"/>
    </source>
</evidence>
<evidence type="ECO:0000259" key="5">
    <source>
        <dbReference type="PROSITE" id="PS50975"/>
    </source>
</evidence>
<dbReference type="Gene3D" id="3.30.470.20">
    <property type="entry name" value="ATP-grasp fold, B domain"/>
    <property type="match status" value="1"/>
</dbReference>
<dbReference type="InterPro" id="IPR011761">
    <property type="entry name" value="ATP-grasp"/>
</dbReference>
<reference evidence="7" key="1">
    <citation type="submission" date="2017-04" db="EMBL/GenBank/DDBJ databases">
        <title>Function of individual gut microbiota members based on whole genome sequencing of pure cultures obtained from chicken caecum.</title>
        <authorList>
            <person name="Medvecky M."/>
            <person name="Cejkova D."/>
            <person name="Polansky O."/>
            <person name="Karasova D."/>
            <person name="Kubasova T."/>
            <person name="Cizek A."/>
            <person name="Rychlik I."/>
        </authorList>
    </citation>
    <scope>NUCLEOTIDE SEQUENCE [LARGE SCALE GENOMIC DNA]</scope>
    <source>
        <strain evidence="7">An144</strain>
    </source>
</reference>
<dbReference type="SUPFAM" id="SSF56059">
    <property type="entry name" value="Glutathione synthetase ATP-binding domain-like"/>
    <property type="match status" value="1"/>
</dbReference>
<organism evidence="6 7">
    <name type="scientific">Enterococcus cecorum</name>
    <dbReference type="NCBI Taxonomy" id="44008"/>
    <lineage>
        <taxon>Bacteria</taxon>
        <taxon>Bacillati</taxon>
        <taxon>Bacillota</taxon>
        <taxon>Bacilli</taxon>
        <taxon>Lactobacillales</taxon>
        <taxon>Enterococcaceae</taxon>
        <taxon>Enterococcus</taxon>
    </lineage>
</organism>
<dbReference type="PROSITE" id="PS50975">
    <property type="entry name" value="ATP_GRASP"/>
    <property type="match status" value="1"/>
</dbReference>
<dbReference type="RefSeq" id="WP_087215478.1">
    <property type="nucleotide sequence ID" value="NZ_NFLC01000017.1"/>
</dbReference>
<protein>
    <recommendedName>
        <fullName evidence="5">ATP-grasp domain-containing protein</fullName>
    </recommendedName>
</protein>
<dbReference type="Gene3D" id="3.40.50.20">
    <property type="match status" value="1"/>
</dbReference>
<dbReference type="PANTHER" id="PTHR43585:SF2">
    <property type="entry name" value="ATP-GRASP ENZYME FSQD"/>
    <property type="match status" value="1"/>
</dbReference>
<dbReference type="InterPro" id="IPR013815">
    <property type="entry name" value="ATP_grasp_subdomain_1"/>
</dbReference>
<dbReference type="Pfam" id="PF13535">
    <property type="entry name" value="ATP-grasp_4"/>
    <property type="match status" value="1"/>
</dbReference>
<accession>A0A1Y4QWP9</accession>
<dbReference type="EMBL" id="NFLC01000017">
    <property type="protein sequence ID" value="OUQ09758.1"/>
    <property type="molecule type" value="Genomic_DNA"/>
</dbReference>
<dbReference type="GO" id="GO:0016874">
    <property type="term" value="F:ligase activity"/>
    <property type="evidence" value="ECO:0007669"/>
    <property type="project" value="UniProtKB-KW"/>
</dbReference>
<dbReference type="Proteomes" id="UP000196074">
    <property type="component" value="Unassembled WGS sequence"/>
</dbReference>
<dbReference type="Gene3D" id="3.30.1490.20">
    <property type="entry name" value="ATP-grasp fold, A domain"/>
    <property type="match status" value="1"/>
</dbReference>
<dbReference type="GO" id="GO:0005524">
    <property type="term" value="F:ATP binding"/>
    <property type="evidence" value="ECO:0007669"/>
    <property type="project" value="UniProtKB-UniRule"/>
</dbReference>
<dbReference type="GO" id="GO:0046872">
    <property type="term" value="F:metal ion binding"/>
    <property type="evidence" value="ECO:0007669"/>
    <property type="project" value="InterPro"/>
</dbReference>
<name>A0A1Y4QWP9_9ENTE</name>
<evidence type="ECO:0000256" key="3">
    <source>
        <dbReference type="ARBA" id="ARBA00022840"/>
    </source>
</evidence>